<reference evidence="1 2" key="1">
    <citation type="submission" date="2018-02" db="EMBL/GenBank/DDBJ databases">
        <title>Draft genome sequence of Mycobacterium virginiense isolated from mud of a swine farm in Japan.</title>
        <authorList>
            <person name="Ohya K."/>
        </authorList>
    </citation>
    <scope>NUCLEOTIDE SEQUENCE [LARGE SCALE GENOMIC DNA]</scope>
    <source>
        <strain evidence="1 2">GF75</strain>
    </source>
</reference>
<gene>
    <name evidence="1" type="ORF">C5U48_07395</name>
</gene>
<protein>
    <submittedName>
        <fullName evidence="1">Uncharacterized protein</fullName>
    </submittedName>
</protein>
<proteinExistence type="predicted"/>
<evidence type="ECO:0000313" key="2">
    <source>
        <dbReference type="Proteomes" id="UP000237911"/>
    </source>
</evidence>
<accession>A0A9X7IP14</accession>
<dbReference type="EMBL" id="PUEV01000020">
    <property type="protein sequence ID" value="PQM52818.1"/>
    <property type="molecule type" value="Genomic_DNA"/>
</dbReference>
<keyword evidence="2" id="KW-1185">Reference proteome</keyword>
<dbReference type="AlphaFoldDB" id="A0A9X7IP14"/>
<name>A0A9X7IP14_9MYCO</name>
<evidence type="ECO:0000313" key="1">
    <source>
        <dbReference type="EMBL" id="PQM52818.1"/>
    </source>
</evidence>
<dbReference type="Proteomes" id="UP000237911">
    <property type="component" value="Unassembled WGS sequence"/>
</dbReference>
<dbReference type="RefSeq" id="WP_105294844.1">
    <property type="nucleotide sequence ID" value="NZ_PUEV01000020.1"/>
</dbReference>
<organism evidence="1 2">
    <name type="scientific">Mycolicibacter virginiensis</name>
    <dbReference type="NCBI Taxonomy" id="1795032"/>
    <lineage>
        <taxon>Bacteria</taxon>
        <taxon>Bacillati</taxon>
        <taxon>Actinomycetota</taxon>
        <taxon>Actinomycetes</taxon>
        <taxon>Mycobacteriales</taxon>
        <taxon>Mycobacteriaceae</taxon>
        <taxon>Mycolicibacter</taxon>
    </lineage>
</organism>
<comment type="caution">
    <text evidence="1">The sequence shown here is derived from an EMBL/GenBank/DDBJ whole genome shotgun (WGS) entry which is preliminary data.</text>
</comment>
<sequence>MQEPLSRSCVTAGIALVGAGIVTVAPVAVVPPPASAVSPDVALTTSYGDLFSNTWDNVERISAHADWSAISQLFTAMFSNPVGLFDAASNFTLAVDTDTASLPATLSVQLSPGLELLIAALASHVATLDALFGVVDDLGDPSTAFTALFNAPATLLDAHLNGQHNLSLLGGIVSIPVFNGVLAPEQNLEIDLDLSRLLEMLGLGTPDLSNLNLDGVIDQIRLGTLTVGGLLSGLGYGDEGVGDLLKLATNVSTLGDLLDFLSLGDLGLSRYSLTALLGELGPDTDFYRDLDLDLPLGNFGLVDVLSAFGIDAQIPVGLGQVLVGLGDGNLAGEHLGSLLSDVGLLSQLLSWLNATAADLFDPIPLLGPLLTDLVSDLVGADDLEALLNSVTVGDLLGDLRIDDTVGSLLGSVGNALMFVGNLTIGGVLEDLGFTDSIGDLTLRDVLNGLGGALGGVLTDGPLGLDLTWLLNGFDVGDLVSFLGLDGLSLNLGDLVGDWVNPYLADLLEGFVQGQVSLAGATVGSFGGTFTELFVSMPQQLLAMLGA</sequence>